<proteinExistence type="predicted"/>
<keyword evidence="2" id="KW-0645">Protease</keyword>
<protein>
    <submittedName>
        <fullName evidence="2">OTU-like cysteine protease family protein</fullName>
    </submittedName>
</protein>
<organism evidence="2 3">
    <name type="scientific">Trifolium medium</name>
    <dbReference type="NCBI Taxonomy" id="97028"/>
    <lineage>
        <taxon>Eukaryota</taxon>
        <taxon>Viridiplantae</taxon>
        <taxon>Streptophyta</taxon>
        <taxon>Embryophyta</taxon>
        <taxon>Tracheophyta</taxon>
        <taxon>Spermatophyta</taxon>
        <taxon>Magnoliopsida</taxon>
        <taxon>eudicotyledons</taxon>
        <taxon>Gunneridae</taxon>
        <taxon>Pentapetalae</taxon>
        <taxon>rosids</taxon>
        <taxon>fabids</taxon>
        <taxon>Fabales</taxon>
        <taxon>Fabaceae</taxon>
        <taxon>Papilionoideae</taxon>
        <taxon>50 kb inversion clade</taxon>
        <taxon>NPAAA clade</taxon>
        <taxon>Hologalegina</taxon>
        <taxon>IRL clade</taxon>
        <taxon>Trifolieae</taxon>
        <taxon>Trifolium</taxon>
    </lineage>
</organism>
<sequence>EFLIAEQGAEECSSNSDCLPSSQASTDGCDESHENENHEKRNENTVEDSTNDELSNSSKKTNDYNRLQPNDK</sequence>
<accession>A0A392Q927</accession>
<dbReference type="GO" id="GO:0006508">
    <property type="term" value="P:proteolysis"/>
    <property type="evidence" value="ECO:0007669"/>
    <property type="project" value="UniProtKB-KW"/>
</dbReference>
<keyword evidence="2" id="KW-0378">Hydrolase</keyword>
<dbReference type="GO" id="GO:0008233">
    <property type="term" value="F:peptidase activity"/>
    <property type="evidence" value="ECO:0007669"/>
    <property type="project" value="UniProtKB-KW"/>
</dbReference>
<dbReference type="EMBL" id="LXQA010116437">
    <property type="protein sequence ID" value="MCI19755.1"/>
    <property type="molecule type" value="Genomic_DNA"/>
</dbReference>
<dbReference type="Proteomes" id="UP000265520">
    <property type="component" value="Unassembled WGS sequence"/>
</dbReference>
<feature type="non-terminal residue" evidence="2">
    <location>
        <position position="1"/>
    </location>
</feature>
<evidence type="ECO:0000313" key="2">
    <source>
        <dbReference type="EMBL" id="MCI19755.1"/>
    </source>
</evidence>
<keyword evidence="3" id="KW-1185">Reference proteome</keyword>
<feature type="compositionally biased region" description="Polar residues" evidence="1">
    <location>
        <begin position="52"/>
        <end position="72"/>
    </location>
</feature>
<evidence type="ECO:0000256" key="1">
    <source>
        <dbReference type="SAM" id="MobiDB-lite"/>
    </source>
</evidence>
<reference evidence="2 3" key="1">
    <citation type="journal article" date="2018" name="Front. Plant Sci.">
        <title>Red Clover (Trifolium pratense) and Zigzag Clover (T. medium) - A Picture of Genomic Similarities and Differences.</title>
        <authorList>
            <person name="Dluhosova J."/>
            <person name="Istvanek J."/>
            <person name="Nedelnik J."/>
            <person name="Repkova J."/>
        </authorList>
    </citation>
    <scope>NUCLEOTIDE SEQUENCE [LARGE SCALE GENOMIC DNA]</scope>
    <source>
        <strain evidence="3">cv. 10/8</strain>
        <tissue evidence="2">Leaf</tissue>
    </source>
</reference>
<feature type="compositionally biased region" description="Polar residues" evidence="1">
    <location>
        <begin position="12"/>
        <end position="26"/>
    </location>
</feature>
<feature type="non-terminal residue" evidence="2">
    <location>
        <position position="72"/>
    </location>
</feature>
<evidence type="ECO:0000313" key="3">
    <source>
        <dbReference type="Proteomes" id="UP000265520"/>
    </source>
</evidence>
<feature type="region of interest" description="Disordered" evidence="1">
    <location>
        <begin position="1"/>
        <end position="72"/>
    </location>
</feature>
<name>A0A392Q927_9FABA</name>
<feature type="compositionally biased region" description="Basic and acidic residues" evidence="1">
    <location>
        <begin position="30"/>
        <end position="44"/>
    </location>
</feature>
<dbReference type="AlphaFoldDB" id="A0A392Q927"/>
<comment type="caution">
    <text evidence="2">The sequence shown here is derived from an EMBL/GenBank/DDBJ whole genome shotgun (WGS) entry which is preliminary data.</text>
</comment>